<accession>A0A7Y7IZL3</accession>
<dbReference type="EMBL" id="JABXXP010000872">
    <property type="protein sequence ID" value="NVN13349.1"/>
    <property type="molecule type" value="Genomic_DNA"/>
</dbReference>
<dbReference type="AlphaFoldDB" id="A0A7Y7IZL3"/>
<protein>
    <submittedName>
        <fullName evidence="1">MarR family transcriptional regulator</fullName>
    </submittedName>
</protein>
<name>A0A7Y7IZL3_9PROT</name>
<dbReference type="Gene3D" id="1.10.287.100">
    <property type="match status" value="1"/>
</dbReference>
<comment type="caution">
    <text evidence="1">The sequence shown here is derived from an EMBL/GenBank/DDBJ whole genome shotgun (WGS) entry which is preliminary data.</text>
</comment>
<feature type="non-terminal residue" evidence="1">
    <location>
        <position position="1"/>
    </location>
</feature>
<organism evidence="1 2">
    <name type="scientific">Nguyenibacter vanlangensis</name>
    <dbReference type="NCBI Taxonomy" id="1216886"/>
    <lineage>
        <taxon>Bacteria</taxon>
        <taxon>Pseudomonadati</taxon>
        <taxon>Pseudomonadota</taxon>
        <taxon>Alphaproteobacteria</taxon>
        <taxon>Acetobacterales</taxon>
        <taxon>Acetobacteraceae</taxon>
        <taxon>Nguyenibacter</taxon>
    </lineage>
</organism>
<dbReference type="Proteomes" id="UP000534870">
    <property type="component" value="Unassembled WGS sequence"/>
</dbReference>
<sequence length="35" mass="3804">AREDWLAGILAAHFSAAERADLARALPLLERLAES</sequence>
<gene>
    <name evidence="1" type="ORF">HUK84_19780</name>
</gene>
<evidence type="ECO:0000313" key="1">
    <source>
        <dbReference type="EMBL" id="NVN13349.1"/>
    </source>
</evidence>
<reference evidence="1 2" key="1">
    <citation type="submission" date="2020-06" db="EMBL/GenBank/DDBJ databases">
        <title>Description of novel acetic acid bacteria.</title>
        <authorList>
            <person name="Sombolestani A."/>
        </authorList>
    </citation>
    <scope>NUCLEOTIDE SEQUENCE [LARGE SCALE GENOMIC DNA]</scope>
    <source>
        <strain evidence="1 2">LMG 31431</strain>
    </source>
</reference>
<evidence type="ECO:0000313" key="2">
    <source>
        <dbReference type="Proteomes" id="UP000534870"/>
    </source>
</evidence>
<proteinExistence type="predicted"/>